<dbReference type="AlphaFoldDB" id="A0A5B7H6S5"/>
<evidence type="ECO:0000313" key="3">
    <source>
        <dbReference type="Proteomes" id="UP000324222"/>
    </source>
</evidence>
<reference evidence="2 3" key="1">
    <citation type="submission" date="2019-05" db="EMBL/GenBank/DDBJ databases">
        <title>Another draft genome of Portunus trituberculatus and its Hox gene families provides insights of decapod evolution.</title>
        <authorList>
            <person name="Jeong J.-H."/>
            <person name="Song I."/>
            <person name="Kim S."/>
            <person name="Choi T."/>
            <person name="Kim D."/>
            <person name="Ryu S."/>
            <person name="Kim W."/>
        </authorList>
    </citation>
    <scope>NUCLEOTIDE SEQUENCE [LARGE SCALE GENOMIC DNA]</scope>
    <source>
        <tissue evidence="2">Muscle</tissue>
    </source>
</reference>
<evidence type="ECO:0000313" key="2">
    <source>
        <dbReference type="EMBL" id="MPC65813.1"/>
    </source>
</evidence>
<feature type="region of interest" description="Disordered" evidence="1">
    <location>
        <begin position="1"/>
        <end position="26"/>
    </location>
</feature>
<dbReference type="Proteomes" id="UP000324222">
    <property type="component" value="Unassembled WGS sequence"/>
</dbReference>
<accession>A0A5B7H6S5</accession>
<protein>
    <submittedName>
        <fullName evidence="2">Uncharacterized protein</fullName>
    </submittedName>
</protein>
<feature type="compositionally biased region" description="Basic and acidic residues" evidence="1">
    <location>
        <begin position="13"/>
        <end position="25"/>
    </location>
</feature>
<dbReference type="EMBL" id="VSRR010023885">
    <property type="protein sequence ID" value="MPC65813.1"/>
    <property type="molecule type" value="Genomic_DNA"/>
</dbReference>
<organism evidence="2 3">
    <name type="scientific">Portunus trituberculatus</name>
    <name type="common">Swimming crab</name>
    <name type="synonym">Neptunus trituberculatus</name>
    <dbReference type="NCBI Taxonomy" id="210409"/>
    <lineage>
        <taxon>Eukaryota</taxon>
        <taxon>Metazoa</taxon>
        <taxon>Ecdysozoa</taxon>
        <taxon>Arthropoda</taxon>
        <taxon>Crustacea</taxon>
        <taxon>Multicrustacea</taxon>
        <taxon>Malacostraca</taxon>
        <taxon>Eumalacostraca</taxon>
        <taxon>Eucarida</taxon>
        <taxon>Decapoda</taxon>
        <taxon>Pleocyemata</taxon>
        <taxon>Brachyura</taxon>
        <taxon>Eubrachyura</taxon>
        <taxon>Portunoidea</taxon>
        <taxon>Portunidae</taxon>
        <taxon>Portuninae</taxon>
        <taxon>Portunus</taxon>
    </lineage>
</organism>
<feature type="region of interest" description="Disordered" evidence="1">
    <location>
        <begin position="63"/>
        <end position="83"/>
    </location>
</feature>
<name>A0A5B7H6S5_PORTR</name>
<keyword evidence="3" id="KW-1185">Reference proteome</keyword>
<sequence>MSLYSRLTRWQRPNREEGRAAEEQGGKGLCAARLQTHSKALPTHPVTLPPSCPNHATCSSLSPMHSLPPVPCHATPPSTDRKQGTFTSAAVLLQVGHSESLSQLVLVRVHSLELEKKK</sequence>
<comment type="caution">
    <text evidence="2">The sequence shown here is derived from an EMBL/GenBank/DDBJ whole genome shotgun (WGS) entry which is preliminary data.</text>
</comment>
<gene>
    <name evidence="2" type="ORF">E2C01_059949</name>
</gene>
<evidence type="ECO:0000256" key="1">
    <source>
        <dbReference type="SAM" id="MobiDB-lite"/>
    </source>
</evidence>
<proteinExistence type="predicted"/>